<protein>
    <submittedName>
        <fullName evidence="6">2-keto-3-deoxy-phosphogalactonate aldolase</fullName>
    </submittedName>
</protein>
<dbReference type="CDD" id="cd00452">
    <property type="entry name" value="KDPG_aldolase"/>
    <property type="match status" value="1"/>
</dbReference>
<evidence type="ECO:0000256" key="2">
    <source>
        <dbReference type="ARBA" id="ARBA00006906"/>
    </source>
</evidence>
<evidence type="ECO:0000256" key="1">
    <source>
        <dbReference type="ARBA" id="ARBA00004761"/>
    </source>
</evidence>
<dbReference type="STRING" id="1477437.SAMN05444682_1207"/>
<dbReference type="RefSeq" id="WP_090632609.1">
    <property type="nucleotide sequence ID" value="NZ_FOQO01000020.1"/>
</dbReference>
<dbReference type="PANTHER" id="PTHR30246">
    <property type="entry name" value="2-KETO-3-DEOXY-6-PHOSPHOGLUCONATE ALDOLASE"/>
    <property type="match status" value="1"/>
</dbReference>
<proteinExistence type="inferred from homology"/>
<dbReference type="Gene3D" id="3.20.20.70">
    <property type="entry name" value="Aldolase class I"/>
    <property type="match status" value="1"/>
</dbReference>
<dbReference type="PANTHER" id="PTHR30246:SF1">
    <property type="entry name" value="2-DEHYDRO-3-DEOXY-6-PHOSPHOGALACTONATE ALDOLASE-RELATED"/>
    <property type="match status" value="1"/>
</dbReference>
<dbReference type="AlphaFoldDB" id="A0A1I3VPS1"/>
<reference evidence="6 7" key="1">
    <citation type="submission" date="2016-10" db="EMBL/GenBank/DDBJ databases">
        <authorList>
            <person name="de Groot N.N."/>
        </authorList>
    </citation>
    <scope>NUCLEOTIDE SEQUENCE [LARGE SCALE GENOMIC DNA]</scope>
    <source>
        <strain evidence="6 7">RK1</strain>
    </source>
</reference>
<keyword evidence="5" id="KW-0119">Carbohydrate metabolism</keyword>
<name>A0A1I3VPS1_9SPHI</name>
<dbReference type="InterPro" id="IPR013785">
    <property type="entry name" value="Aldolase_TIM"/>
</dbReference>
<comment type="subunit">
    <text evidence="3">Homotrimer.</text>
</comment>
<dbReference type="Pfam" id="PF01081">
    <property type="entry name" value="Aldolase"/>
    <property type="match status" value="1"/>
</dbReference>
<evidence type="ECO:0000256" key="4">
    <source>
        <dbReference type="ARBA" id="ARBA00023239"/>
    </source>
</evidence>
<dbReference type="GO" id="GO:0016829">
    <property type="term" value="F:lyase activity"/>
    <property type="evidence" value="ECO:0007669"/>
    <property type="project" value="UniProtKB-KW"/>
</dbReference>
<dbReference type="EMBL" id="FOQO01000020">
    <property type="protein sequence ID" value="SFJ97245.1"/>
    <property type="molecule type" value="Genomic_DNA"/>
</dbReference>
<keyword evidence="4" id="KW-0456">Lyase</keyword>
<comment type="pathway">
    <text evidence="1">Carbohydrate acid metabolism.</text>
</comment>
<dbReference type="OrthoDB" id="9802667at2"/>
<evidence type="ECO:0000256" key="3">
    <source>
        <dbReference type="ARBA" id="ARBA00011233"/>
    </source>
</evidence>
<dbReference type="NCBIfam" id="TIGR01182">
    <property type="entry name" value="eda"/>
    <property type="match status" value="1"/>
</dbReference>
<organism evidence="6 7">
    <name type="scientific">Parapedobacter indicus</name>
    <dbReference type="NCBI Taxonomy" id="1477437"/>
    <lineage>
        <taxon>Bacteria</taxon>
        <taxon>Pseudomonadati</taxon>
        <taxon>Bacteroidota</taxon>
        <taxon>Sphingobacteriia</taxon>
        <taxon>Sphingobacteriales</taxon>
        <taxon>Sphingobacteriaceae</taxon>
        <taxon>Parapedobacter</taxon>
    </lineage>
</organism>
<gene>
    <name evidence="6" type="ORF">SAMN05444682_1207</name>
</gene>
<dbReference type="InterPro" id="IPR000887">
    <property type="entry name" value="Aldlse_KDPG_KHG"/>
</dbReference>
<accession>A0A1I3VPS1</accession>
<comment type="similarity">
    <text evidence="2">Belongs to the KHG/KDPG aldolase family.</text>
</comment>
<dbReference type="Proteomes" id="UP000198670">
    <property type="component" value="Unassembled WGS sequence"/>
</dbReference>
<evidence type="ECO:0000256" key="5">
    <source>
        <dbReference type="ARBA" id="ARBA00023277"/>
    </source>
</evidence>
<keyword evidence="7" id="KW-1185">Reference proteome</keyword>
<evidence type="ECO:0000313" key="6">
    <source>
        <dbReference type="EMBL" id="SFJ97245.1"/>
    </source>
</evidence>
<sequence length="208" mass="21861">MATLSEITDNRIIAIIRGLPPKHVLEVAQALYAGGIRVLEITMNSEEPLDAIRKVTETFGDRLVVGAGTVLDTKMAAAAVAAGARFVLSPIVERDVIQVTKDLGAVSIPGAYTPTEIYTAFKWGADLIKVFPATSPGYIRELAGPLPQIPLLPTGGITPQNINDYQDAGAVGFGIGSALVNAKQPITAQSLAAITEKARQFVAAIADR</sequence>
<dbReference type="SUPFAM" id="SSF51569">
    <property type="entry name" value="Aldolase"/>
    <property type="match status" value="1"/>
</dbReference>
<evidence type="ECO:0000313" key="7">
    <source>
        <dbReference type="Proteomes" id="UP000198670"/>
    </source>
</evidence>